<dbReference type="RefSeq" id="WP_176852767.1">
    <property type="nucleotide sequence ID" value="NZ_JABCJD010000001.1"/>
</dbReference>
<name>A0A850PZ17_9RHOB</name>
<keyword evidence="3" id="KW-1185">Reference proteome</keyword>
<evidence type="ECO:0000313" key="2">
    <source>
        <dbReference type="EMBL" id="NVO26376.1"/>
    </source>
</evidence>
<evidence type="ECO:0000313" key="3">
    <source>
        <dbReference type="Proteomes" id="UP000523601"/>
    </source>
</evidence>
<evidence type="ECO:0000313" key="1">
    <source>
        <dbReference type="EMBL" id="NVO22033.1"/>
    </source>
</evidence>
<accession>A0A850PZ17</accession>
<dbReference type="Proteomes" id="UP000592216">
    <property type="component" value="Unassembled WGS sequence"/>
</dbReference>
<proteinExistence type="predicted"/>
<reference evidence="3 4" key="1">
    <citation type="submission" date="2020-04" db="EMBL/GenBank/DDBJ databases">
        <title>Donghicola sp., a member of the Rhodobacteraceae family isolated from mangrove forest in Thailand.</title>
        <authorList>
            <person name="Charoenyingcharoen P."/>
            <person name="Yukphan P."/>
        </authorList>
    </citation>
    <scope>NUCLEOTIDE SEQUENCE [LARGE SCALE GENOMIC DNA]</scope>
    <source>
        <strain evidence="1 4">B5-SW-15</strain>
        <strain evidence="2 3">C2-DW-16</strain>
    </source>
</reference>
<dbReference type="EMBL" id="JABCJD010000001">
    <property type="protein sequence ID" value="NVO26376.1"/>
    <property type="molecule type" value="Genomic_DNA"/>
</dbReference>
<dbReference type="Proteomes" id="UP000523601">
    <property type="component" value="Unassembled WGS sequence"/>
</dbReference>
<gene>
    <name evidence="2" type="ORF">HJ526_02995</name>
    <name evidence="1" type="ORF">HJ536_01575</name>
</gene>
<dbReference type="AlphaFoldDB" id="A0A850PZ17"/>
<comment type="caution">
    <text evidence="1">The sequence shown here is derived from an EMBL/GenBank/DDBJ whole genome shotgun (WGS) entry which is preliminary data.</text>
</comment>
<dbReference type="EMBL" id="JABCJE010000001">
    <property type="protein sequence ID" value="NVO22033.1"/>
    <property type="molecule type" value="Genomic_DNA"/>
</dbReference>
<protein>
    <submittedName>
        <fullName evidence="1">Uncharacterized protein</fullName>
    </submittedName>
</protein>
<evidence type="ECO:0000313" key="4">
    <source>
        <dbReference type="Proteomes" id="UP000592216"/>
    </source>
</evidence>
<organism evidence="1 4">
    <name type="scientific">Donghicola mangrovi</name>
    <dbReference type="NCBI Taxonomy" id="2729614"/>
    <lineage>
        <taxon>Bacteria</taxon>
        <taxon>Pseudomonadati</taxon>
        <taxon>Pseudomonadota</taxon>
        <taxon>Alphaproteobacteria</taxon>
        <taxon>Rhodobacterales</taxon>
        <taxon>Roseobacteraceae</taxon>
        <taxon>Donghicola</taxon>
    </lineage>
</organism>
<sequence>MSDLNITKTRIIEGVWEGVITRGGGRNGETPAVAVTHQGQAISGVTVGDMEGGWVLRVPIPLETISDGVQTYLIIDASTHEEVNSFSLIAGQALAQDIRIEMDLLRAELDLLKRAFRRHCVETGADRG</sequence>